<dbReference type="EMBL" id="CALTRL010000531">
    <property type="protein sequence ID" value="CAH7668499.1"/>
    <property type="molecule type" value="Genomic_DNA"/>
</dbReference>
<organism evidence="1 2">
    <name type="scientific">Phakopsora pachyrhizi</name>
    <name type="common">Asian soybean rust disease fungus</name>
    <dbReference type="NCBI Taxonomy" id="170000"/>
    <lineage>
        <taxon>Eukaryota</taxon>
        <taxon>Fungi</taxon>
        <taxon>Dikarya</taxon>
        <taxon>Basidiomycota</taxon>
        <taxon>Pucciniomycotina</taxon>
        <taxon>Pucciniomycetes</taxon>
        <taxon>Pucciniales</taxon>
        <taxon>Phakopsoraceae</taxon>
        <taxon>Phakopsora</taxon>
    </lineage>
</organism>
<evidence type="ECO:0000313" key="1">
    <source>
        <dbReference type="EMBL" id="CAH7668499.1"/>
    </source>
</evidence>
<gene>
    <name evidence="1" type="ORF">PPACK8108_LOCUS3011</name>
</gene>
<keyword evidence="2" id="KW-1185">Reference proteome</keyword>
<comment type="caution">
    <text evidence="1">The sequence shown here is derived from an EMBL/GenBank/DDBJ whole genome shotgun (WGS) entry which is preliminary data.</text>
</comment>
<reference evidence="1" key="1">
    <citation type="submission" date="2022-06" db="EMBL/GenBank/DDBJ databases">
        <authorList>
            <consortium name="SYNGENTA / RWTH Aachen University"/>
        </authorList>
    </citation>
    <scope>NUCLEOTIDE SEQUENCE</scope>
</reference>
<evidence type="ECO:0000313" key="2">
    <source>
        <dbReference type="Proteomes" id="UP001153365"/>
    </source>
</evidence>
<protein>
    <submittedName>
        <fullName evidence="1">Uncharacterized protein</fullName>
    </submittedName>
</protein>
<proteinExistence type="predicted"/>
<accession>A0AAV0AJ46</accession>
<name>A0AAV0AJ46_PHAPC</name>
<sequence>MKWIYFSINRPRPIVFTKNNEKVAYSTLTATLATSALDMIKYKLRGLHNPNERLASFLKEWPSENIHRLNGTPFDEIKKDFIDKFSDTLRSLDRTQEWRGKSYFVKFESHDRMERKYFSYRELALRPLSCLLIASPHIDDEGRKIVQEVLKDKEVLEIIKLQFSSITANHEFERDLYLDFKDYLMHNSWSKGIANIFNELSEKDQHDVFNSSLDNYVKFYNYVNVVEYRKLPNFADIYQVFDFFEEPQALNKLSNLEQLSNSDQELAVEVGRTLINIVSVPEYLDHPYENSGIWAFAYYVVEFLVKNQNSIFFKLYQDKIHNDSLIEKIDFLKHCIALKKRANELLPSKPIIRSGKKSKVWEQLGEDSIVQWFNQYFEKLKQLDIELKEQSKQFEIHLKAYKIFKSEMDLYNNFPKESISSKLGGLLSTKLIKQFLTNDDVTLNSEINKHKSVLKKAGFSGLKNNGVILVGKYFS</sequence>
<dbReference type="Proteomes" id="UP001153365">
    <property type="component" value="Unassembled WGS sequence"/>
</dbReference>
<dbReference type="AlphaFoldDB" id="A0AAV0AJ46"/>